<keyword evidence="1" id="KW-0812">Transmembrane</keyword>
<organism evidence="3 4">
    <name type="scientific">Phytophthora cactorum</name>
    <dbReference type="NCBI Taxonomy" id="29920"/>
    <lineage>
        <taxon>Eukaryota</taxon>
        <taxon>Sar</taxon>
        <taxon>Stramenopiles</taxon>
        <taxon>Oomycota</taxon>
        <taxon>Peronosporomycetes</taxon>
        <taxon>Peronosporales</taxon>
        <taxon>Peronosporaceae</taxon>
        <taxon>Phytophthora</taxon>
    </lineage>
</organism>
<protein>
    <submittedName>
        <fullName evidence="3">Uncharacterized protein</fullName>
    </submittedName>
</protein>
<keyword evidence="1" id="KW-0472">Membrane</keyword>
<name>A0A329ST69_9STRA</name>
<reference evidence="2" key="2">
    <citation type="submission" date="2018-10" db="EMBL/GenBank/DDBJ databases">
        <title>Effector identification in a new, highly contiguous assembly of the strawberry crown rot pathogen Phytophthora cactorum.</title>
        <authorList>
            <person name="Armitage A.D."/>
            <person name="Nellist C.F."/>
            <person name="Bates H."/>
            <person name="Vickerstaff R.J."/>
            <person name="Harrison R.J."/>
        </authorList>
    </citation>
    <scope>NUCLEOTIDE SEQUENCE</scope>
    <source>
        <strain evidence="2">4040</strain>
    </source>
</reference>
<keyword evidence="4" id="KW-1185">Reference proteome</keyword>
<dbReference type="EMBL" id="MJFZ01000056">
    <property type="protein sequence ID" value="RAW39960.1"/>
    <property type="molecule type" value="Genomic_DNA"/>
</dbReference>
<proteinExistence type="predicted"/>
<dbReference type="Proteomes" id="UP000736787">
    <property type="component" value="Unassembled WGS sequence"/>
</dbReference>
<dbReference type="Proteomes" id="UP000251314">
    <property type="component" value="Unassembled WGS sequence"/>
</dbReference>
<gene>
    <name evidence="3" type="ORF">PC110_g3823</name>
    <name evidence="2" type="ORF">PC117_g2877</name>
</gene>
<reference evidence="3 4" key="1">
    <citation type="submission" date="2018-01" db="EMBL/GenBank/DDBJ databases">
        <title>Draft genome of the strawberry crown rot pathogen Phytophthora cactorum.</title>
        <authorList>
            <person name="Armitage A.D."/>
            <person name="Lysoe E."/>
            <person name="Nellist C.F."/>
            <person name="Harrison R.J."/>
            <person name="Brurberg M.B."/>
        </authorList>
    </citation>
    <scope>NUCLEOTIDE SEQUENCE [LARGE SCALE GENOMIC DNA]</scope>
    <source>
        <strain evidence="3 4">10300</strain>
    </source>
</reference>
<comment type="caution">
    <text evidence="3">The sequence shown here is derived from an EMBL/GenBank/DDBJ whole genome shotgun (WGS) entry which is preliminary data.</text>
</comment>
<dbReference type="EMBL" id="RCMK01000039">
    <property type="protein sequence ID" value="KAG2952345.1"/>
    <property type="molecule type" value="Genomic_DNA"/>
</dbReference>
<evidence type="ECO:0000313" key="2">
    <source>
        <dbReference type="EMBL" id="KAG2952345.1"/>
    </source>
</evidence>
<evidence type="ECO:0000256" key="1">
    <source>
        <dbReference type="SAM" id="Phobius"/>
    </source>
</evidence>
<evidence type="ECO:0000313" key="4">
    <source>
        <dbReference type="Proteomes" id="UP000251314"/>
    </source>
</evidence>
<dbReference type="VEuPathDB" id="FungiDB:PC110_g3823"/>
<feature type="transmembrane region" description="Helical" evidence="1">
    <location>
        <begin position="20"/>
        <end position="40"/>
    </location>
</feature>
<dbReference type="AlphaFoldDB" id="A0A329ST69"/>
<keyword evidence="1" id="KW-1133">Transmembrane helix</keyword>
<evidence type="ECO:0000313" key="3">
    <source>
        <dbReference type="EMBL" id="RAW39960.1"/>
    </source>
</evidence>
<sequence>MAYGCVVRSAVACGLAAVPVYVMYDVVCLVCASSCLLGGFS</sequence>
<accession>A0A329ST69</accession>